<keyword evidence="9" id="KW-0809">Transit peptide</keyword>
<reference evidence="25 26" key="1">
    <citation type="journal article" date="2019" name="Int. J. Syst. Evol. Microbiol.">
        <title>The Global Catalogue of Microorganisms (GCM) 10K type strain sequencing project: providing services to taxonomists for standard genome sequencing and annotation.</title>
        <authorList>
            <consortium name="The Broad Institute Genomics Platform"/>
            <consortium name="The Broad Institute Genome Sequencing Center for Infectious Disease"/>
            <person name="Wu L."/>
            <person name="Ma J."/>
        </authorList>
    </citation>
    <scope>NUCLEOTIDE SEQUENCE [LARGE SCALE GENOMIC DNA]</scope>
    <source>
        <strain evidence="25 26">JCM 16227</strain>
    </source>
</reference>
<evidence type="ECO:0000256" key="7">
    <source>
        <dbReference type="ARBA" id="ARBA00022801"/>
    </source>
</evidence>
<comment type="catalytic activity">
    <reaction evidence="13">
        <text>(5Z,8Z,11Z,14Z)-eicosatetraenoyl-CoA + H2O = (5Z,8Z,11Z,14Z)-eicosatetraenoate + CoA + H(+)</text>
        <dbReference type="Rhea" id="RHEA:40151"/>
        <dbReference type="ChEBI" id="CHEBI:15377"/>
        <dbReference type="ChEBI" id="CHEBI:15378"/>
        <dbReference type="ChEBI" id="CHEBI:32395"/>
        <dbReference type="ChEBI" id="CHEBI:57287"/>
        <dbReference type="ChEBI" id="CHEBI:57368"/>
    </reaction>
    <physiologicalReaction direction="left-to-right" evidence="13">
        <dbReference type="Rhea" id="RHEA:40152"/>
    </physiologicalReaction>
</comment>
<evidence type="ECO:0000256" key="1">
    <source>
        <dbReference type="ARBA" id="ARBA00004170"/>
    </source>
</evidence>
<comment type="catalytic activity">
    <reaction evidence="14">
        <text>(9Z)-octadecenoyl-CoA + H2O = (9Z)-octadecenoate + CoA + H(+)</text>
        <dbReference type="Rhea" id="RHEA:40139"/>
        <dbReference type="ChEBI" id="CHEBI:15377"/>
        <dbReference type="ChEBI" id="CHEBI:15378"/>
        <dbReference type="ChEBI" id="CHEBI:30823"/>
        <dbReference type="ChEBI" id="CHEBI:57287"/>
        <dbReference type="ChEBI" id="CHEBI:57387"/>
    </reaction>
    <physiologicalReaction direction="left-to-right" evidence="14">
        <dbReference type="Rhea" id="RHEA:40140"/>
    </physiologicalReaction>
</comment>
<comment type="caution">
    <text evidence="25">The sequence shown here is derived from an EMBL/GenBank/DDBJ whole genome shotgun (WGS) entry which is preliminary data.</text>
</comment>
<dbReference type="Proteomes" id="UP001501170">
    <property type="component" value="Unassembled WGS sequence"/>
</dbReference>
<dbReference type="PANTHER" id="PTHR12418:SF19">
    <property type="entry name" value="ACYL-COENZYME A THIOESTERASE THEM4"/>
    <property type="match status" value="1"/>
</dbReference>
<dbReference type="SUPFAM" id="SSF54637">
    <property type="entry name" value="Thioesterase/thiol ester dehydrase-isomerase"/>
    <property type="match status" value="1"/>
</dbReference>
<dbReference type="PANTHER" id="PTHR12418">
    <property type="entry name" value="ACYL-COENZYME A THIOESTERASE THEM4"/>
    <property type="match status" value="1"/>
</dbReference>
<evidence type="ECO:0000256" key="9">
    <source>
        <dbReference type="ARBA" id="ARBA00022946"/>
    </source>
</evidence>
<dbReference type="InterPro" id="IPR006683">
    <property type="entry name" value="Thioestr_dom"/>
</dbReference>
<accession>A0ABN3H162</accession>
<evidence type="ECO:0000256" key="21">
    <source>
        <dbReference type="ARBA" id="ARBA00047969"/>
    </source>
</evidence>
<evidence type="ECO:0000313" key="25">
    <source>
        <dbReference type="EMBL" id="GAA2366769.1"/>
    </source>
</evidence>
<comment type="catalytic activity">
    <reaction evidence="19">
        <text>octanoyl-CoA + H2O = octanoate + CoA + H(+)</text>
        <dbReference type="Rhea" id="RHEA:30143"/>
        <dbReference type="ChEBI" id="CHEBI:15377"/>
        <dbReference type="ChEBI" id="CHEBI:15378"/>
        <dbReference type="ChEBI" id="CHEBI:25646"/>
        <dbReference type="ChEBI" id="CHEBI:57287"/>
        <dbReference type="ChEBI" id="CHEBI:57386"/>
    </reaction>
    <physiologicalReaction direction="left-to-right" evidence="19">
        <dbReference type="Rhea" id="RHEA:30144"/>
    </physiologicalReaction>
</comment>
<dbReference type="CDD" id="cd03443">
    <property type="entry name" value="PaaI_thioesterase"/>
    <property type="match status" value="1"/>
</dbReference>
<comment type="similarity">
    <text evidence="15">Belongs to the THEM4/THEM5 thioesterase family.</text>
</comment>
<evidence type="ECO:0000256" key="10">
    <source>
        <dbReference type="ARBA" id="ARBA00023098"/>
    </source>
</evidence>
<keyword evidence="6" id="KW-0053">Apoptosis</keyword>
<name>A0ABN3H162_9ACTN</name>
<evidence type="ECO:0000256" key="2">
    <source>
        <dbReference type="ARBA" id="ARBA00004496"/>
    </source>
</evidence>
<feature type="domain" description="Thioesterase" evidence="24">
    <location>
        <begin position="120"/>
        <end position="193"/>
    </location>
</feature>
<dbReference type="RefSeq" id="WP_346074715.1">
    <property type="nucleotide sequence ID" value="NZ_BAAARB010000001.1"/>
</dbReference>
<comment type="catalytic activity">
    <reaction evidence="21">
        <text>decanoyl-CoA + H2O = decanoate + CoA + H(+)</text>
        <dbReference type="Rhea" id="RHEA:40059"/>
        <dbReference type="ChEBI" id="CHEBI:15377"/>
        <dbReference type="ChEBI" id="CHEBI:15378"/>
        <dbReference type="ChEBI" id="CHEBI:27689"/>
        <dbReference type="ChEBI" id="CHEBI:57287"/>
        <dbReference type="ChEBI" id="CHEBI:61430"/>
    </reaction>
    <physiologicalReaction direction="left-to-right" evidence="21">
        <dbReference type="Rhea" id="RHEA:40060"/>
    </physiologicalReaction>
</comment>
<evidence type="ECO:0000256" key="4">
    <source>
        <dbReference type="ARBA" id="ARBA00022475"/>
    </source>
</evidence>
<evidence type="ECO:0000259" key="24">
    <source>
        <dbReference type="Pfam" id="PF03061"/>
    </source>
</evidence>
<gene>
    <name evidence="25" type="ORF">GCM10009855_02600</name>
</gene>
<keyword evidence="12" id="KW-0966">Cell projection</keyword>
<keyword evidence="10" id="KW-0443">Lipid metabolism</keyword>
<dbReference type="InterPro" id="IPR029069">
    <property type="entry name" value="HotDog_dom_sf"/>
</dbReference>
<comment type="catalytic activity">
    <reaction evidence="23">
        <text>tetradecanoyl-CoA + H2O = tetradecanoate + CoA + H(+)</text>
        <dbReference type="Rhea" id="RHEA:40119"/>
        <dbReference type="ChEBI" id="CHEBI:15377"/>
        <dbReference type="ChEBI" id="CHEBI:15378"/>
        <dbReference type="ChEBI" id="CHEBI:30807"/>
        <dbReference type="ChEBI" id="CHEBI:57287"/>
        <dbReference type="ChEBI" id="CHEBI:57385"/>
    </reaction>
    <physiologicalReaction direction="left-to-right" evidence="23">
        <dbReference type="Rhea" id="RHEA:40120"/>
    </physiologicalReaction>
</comment>
<comment type="catalytic activity">
    <reaction evidence="20">
        <text>hexadecanoyl-CoA + H2O = hexadecanoate + CoA + H(+)</text>
        <dbReference type="Rhea" id="RHEA:16645"/>
        <dbReference type="ChEBI" id="CHEBI:7896"/>
        <dbReference type="ChEBI" id="CHEBI:15377"/>
        <dbReference type="ChEBI" id="CHEBI:15378"/>
        <dbReference type="ChEBI" id="CHEBI:57287"/>
        <dbReference type="ChEBI" id="CHEBI:57379"/>
        <dbReference type="EC" id="3.1.2.2"/>
    </reaction>
    <physiologicalReaction direction="left-to-right" evidence="20">
        <dbReference type="Rhea" id="RHEA:16646"/>
    </physiologicalReaction>
</comment>
<evidence type="ECO:0000256" key="16">
    <source>
        <dbReference type="ARBA" id="ARBA00038848"/>
    </source>
</evidence>
<evidence type="ECO:0000256" key="8">
    <source>
        <dbReference type="ARBA" id="ARBA00022832"/>
    </source>
</evidence>
<evidence type="ECO:0000256" key="13">
    <source>
        <dbReference type="ARBA" id="ARBA00035852"/>
    </source>
</evidence>
<protein>
    <recommendedName>
        <fullName evidence="17">Acyl-coenzyme A thioesterase THEM4</fullName>
        <ecNumber evidence="16">3.1.2.2</ecNumber>
    </recommendedName>
    <alternativeName>
        <fullName evidence="18">Thioesterase superfamily member 4</fullName>
    </alternativeName>
</protein>
<evidence type="ECO:0000256" key="3">
    <source>
        <dbReference type="ARBA" id="ARBA00004632"/>
    </source>
</evidence>
<dbReference type="Pfam" id="PF03061">
    <property type="entry name" value="4HBT"/>
    <property type="match status" value="1"/>
</dbReference>
<evidence type="ECO:0000256" key="18">
    <source>
        <dbReference type="ARBA" id="ARBA00043210"/>
    </source>
</evidence>
<evidence type="ECO:0000256" key="19">
    <source>
        <dbReference type="ARBA" id="ARBA00047588"/>
    </source>
</evidence>
<comment type="subcellular location">
    <subcellularLocation>
        <location evidence="3">Cell projection</location>
        <location evidence="3">Ruffle membrane</location>
    </subcellularLocation>
    <subcellularLocation>
        <location evidence="2">Cytoplasm</location>
    </subcellularLocation>
    <subcellularLocation>
        <location evidence="1">Membrane</location>
        <topology evidence="1">Peripheral membrane protein</topology>
    </subcellularLocation>
</comment>
<proteinExistence type="inferred from homology"/>
<keyword evidence="11" id="KW-0472">Membrane</keyword>
<evidence type="ECO:0000313" key="26">
    <source>
        <dbReference type="Proteomes" id="UP001501170"/>
    </source>
</evidence>
<keyword evidence="5" id="KW-0963">Cytoplasm</keyword>
<keyword evidence="26" id="KW-1185">Reference proteome</keyword>
<evidence type="ECO:0000256" key="17">
    <source>
        <dbReference type="ARBA" id="ARBA00040123"/>
    </source>
</evidence>
<evidence type="ECO:0000256" key="22">
    <source>
        <dbReference type="ARBA" id="ARBA00048074"/>
    </source>
</evidence>
<keyword evidence="7" id="KW-0378">Hydrolase</keyword>
<dbReference type="Gene3D" id="3.10.129.10">
    <property type="entry name" value="Hotdog Thioesterase"/>
    <property type="match status" value="1"/>
</dbReference>
<evidence type="ECO:0000256" key="14">
    <source>
        <dbReference type="ARBA" id="ARBA00037002"/>
    </source>
</evidence>
<keyword evidence="4" id="KW-1003">Cell membrane</keyword>
<evidence type="ECO:0000256" key="15">
    <source>
        <dbReference type="ARBA" id="ARBA00038456"/>
    </source>
</evidence>
<keyword evidence="8" id="KW-0276">Fatty acid metabolism</keyword>
<evidence type="ECO:0000256" key="5">
    <source>
        <dbReference type="ARBA" id="ARBA00022490"/>
    </source>
</evidence>
<dbReference type="EC" id="3.1.2.2" evidence="16"/>
<evidence type="ECO:0000256" key="23">
    <source>
        <dbReference type="ARBA" id="ARBA00048180"/>
    </source>
</evidence>
<evidence type="ECO:0000256" key="6">
    <source>
        <dbReference type="ARBA" id="ARBA00022703"/>
    </source>
</evidence>
<comment type="catalytic activity">
    <reaction evidence="22">
        <text>dodecanoyl-CoA + H2O = dodecanoate + CoA + H(+)</text>
        <dbReference type="Rhea" id="RHEA:30135"/>
        <dbReference type="ChEBI" id="CHEBI:15377"/>
        <dbReference type="ChEBI" id="CHEBI:15378"/>
        <dbReference type="ChEBI" id="CHEBI:18262"/>
        <dbReference type="ChEBI" id="CHEBI:57287"/>
        <dbReference type="ChEBI" id="CHEBI:57375"/>
    </reaction>
    <physiologicalReaction direction="left-to-right" evidence="22">
        <dbReference type="Rhea" id="RHEA:30136"/>
    </physiologicalReaction>
</comment>
<sequence length="224" mass="23581">MDFRLVDLSADEIAAQLAVVEPLTESVRALIDAVIRTEVPDDDLDDARRRIDAVTASLRAAQKPGSYGVPFTRDFTGMPWGNAAVGVRNAIAPPLRVDHHDDGTATARVRLGAAYEGPAGLVHGGISAMLLDQMLGEAASVGNGTPCFTGTLTVKYLRPTPLGDVDLRARTTGSEGRKVFVRAELCDADGPTVTAEGIMVSPRNLPSPDQIAKLRAATAADHDA</sequence>
<evidence type="ECO:0000256" key="12">
    <source>
        <dbReference type="ARBA" id="ARBA00023273"/>
    </source>
</evidence>
<dbReference type="InterPro" id="IPR052365">
    <property type="entry name" value="THEM4/THEM5_acyl-CoA_thioest"/>
</dbReference>
<organism evidence="25 26">
    <name type="scientific">Gordonia cholesterolivorans</name>
    <dbReference type="NCBI Taxonomy" id="559625"/>
    <lineage>
        <taxon>Bacteria</taxon>
        <taxon>Bacillati</taxon>
        <taxon>Actinomycetota</taxon>
        <taxon>Actinomycetes</taxon>
        <taxon>Mycobacteriales</taxon>
        <taxon>Gordoniaceae</taxon>
        <taxon>Gordonia</taxon>
    </lineage>
</organism>
<evidence type="ECO:0000256" key="20">
    <source>
        <dbReference type="ARBA" id="ARBA00047734"/>
    </source>
</evidence>
<dbReference type="EMBL" id="BAAARB010000001">
    <property type="protein sequence ID" value="GAA2366769.1"/>
    <property type="molecule type" value="Genomic_DNA"/>
</dbReference>
<evidence type="ECO:0000256" key="11">
    <source>
        <dbReference type="ARBA" id="ARBA00023136"/>
    </source>
</evidence>